<sequence length="311" mass="35686">MKNTLLLLIVMLFISCQKEKTLTPQNMILGTWSSIDTTNQFANKRGFEFFTDSIFEDKYGFHSEKCHFISAENSKYGSNAYYIYFGTESKYTLSNDSLRLFNPATKKWSLCKVEKLTPDTLKIAPDTTHRYGGTFVKKVYETDTIPDFDAVFLYSSPCFGISPVVTLLVKNNGDVLFSGRYSVKHLGLNKSKISKEGFNRTQERFKRADYMNLEESYAHNVTDGMQCVCIYFIKNNKIVKTVRDCGAQGPNELVWAYLPLIRIGQLHDMKELEVSADIAKKFNIDTNSTDVMINMDVREKFDFLSRLSENL</sequence>
<dbReference type="RefSeq" id="WP_035131962.1">
    <property type="nucleotide sequence ID" value="NZ_JRLV01000005.1"/>
</dbReference>
<dbReference type="eggNOG" id="ENOG5032BWQ">
    <property type="taxonomic scope" value="Bacteria"/>
</dbReference>
<comment type="caution">
    <text evidence="2">The sequence shown here is derived from an EMBL/GenBank/DDBJ whole genome shotgun (WGS) entry which is preliminary data.</text>
</comment>
<dbReference type="Proteomes" id="UP000030129">
    <property type="component" value="Unassembled WGS sequence"/>
</dbReference>
<accession>A0A0A2LTG2</accession>
<protein>
    <recommendedName>
        <fullName evidence="1">DUF6438 domain-containing protein</fullName>
    </recommendedName>
</protein>
<evidence type="ECO:0000259" key="1">
    <source>
        <dbReference type="Pfam" id="PF20033"/>
    </source>
</evidence>
<keyword evidence="3" id="KW-1185">Reference proteome</keyword>
<dbReference type="Pfam" id="PF20033">
    <property type="entry name" value="DUF6438"/>
    <property type="match status" value="1"/>
</dbReference>
<evidence type="ECO:0000313" key="2">
    <source>
        <dbReference type="EMBL" id="KGO82553.1"/>
    </source>
</evidence>
<dbReference type="PROSITE" id="PS51257">
    <property type="entry name" value="PROKAR_LIPOPROTEIN"/>
    <property type="match status" value="1"/>
</dbReference>
<dbReference type="EMBL" id="JRLV01000005">
    <property type="protein sequence ID" value="KGO82553.1"/>
    <property type="molecule type" value="Genomic_DNA"/>
</dbReference>
<dbReference type="STRING" id="1406840.Q763_05515"/>
<feature type="domain" description="DUF6438" evidence="1">
    <location>
        <begin position="151"/>
        <end position="263"/>
    </location>
</feature>
<reference evidence="2 3" key="1">
    <citation type="submission" date="2013-09" db="EMBL/GenBank/DDBJ databases">
        <authorList>
            <person name="Zeng Z."/>
            <person name="Chen C."/>
        </authorList>
    </citation>
    <scope>NUCLEOTIDE SEQUENCE [LARGE SCALE GENOMIC DNA]</scope>
    <source>
        <strain evidence="2 3">F44-8</strain>
    </source>
</reference>
<organism evidence="2 3">
    <name type="scientific">Flavobacterium beibuense F44-8</name>
    <dbReference type="NCBI Taxonomy" id="1406840"/>
    <lineage>
        <taxon>Bacteria</taxon>
        <taxon>Pseudomonadati</taxon>
        <taxon>Bacteroidota</taxon>
        <taxon>Flavobacteriia</taxon>
        <taxon>Flavobacteriales</taxon>
        <taxon>Flavobacteriaceae</taxon>
        <taxon>Flavobacterium</taxon>
    </lineage>
</organism>
<gene>
    <name evidence="2" type="ORF">Q763_05515</name>
</gene>
<proteinExistence type="predicted"/>
<evidence type="ECO:0000313" key="3">
    <source>
        <dbReference type="Proteomes" id="UP000030129"/>
    </source>
</evidence>
<dbReference type="InterPro" id="IPR045497">
    <property type="entry name" value="DUF6438"/>
</dbReference>
<dbReference type="AlphaFoldDB" id="A0A0A2LTG2"/>
<name>A0A0A2LTG2_9FLAO</name>